<organism evidence="6 7">
    <name type="scientific">Cellvibrio zantedeschiae</name>
    <dbReference type="NCBI Taxonomy" id="1237077"/>
    <lineage>
        <taxon>Bacteria</taxon>
        <taxon>Pseudomonadati</taxon>
        <taxon>Pseudomonadota</taxon>
        <taxon>Gammaproteobacteria</taxon>
        <taxon>Cellvibrionales</taxon>
        <taxon>Cellvibrionaceae</taxon>
        <taxon>Cellvibrio</taxon>
    </lineage>
</organism>
<dbReference type="InterPro" id="IPR011057">
    <property type="entry name" value="Mss4-like_sf"/>
</dbReference>
<accession>A0ABQ3BB21</accession>
<sequence length="137" mass="15282">MNETITARCQCGAVKFTANSQPLIQFVCHCKDCQTAAGQPFVGLVFFKRKYADISGELSQHKFVADSGKATARDYCVQCDTVMFDHSEGFPGIIGVMQERILGDFEFLPHCHVWVKSKLDEIVIPEGATQYQESLIL</sequence>
<evidence type="ECO:0000256" key="4">
    <source>
        <dbReference type="ARBA" id="ARBA00023239"/>
    </source>
</evidence>
<keyword evidence="7" id="KW-1185">Reference proteome</keyword>
<evidence type="ECO:0000259" key="5">
    <source>
        <dbReference type="PROSITE" id="PS51891"/>
    </source>
</evidence>
<comment type="similarity">
    <text evidence="1">Belongs to the Gfa family.</text>
</comment>
<evidence type="ECO:0000313" key="7">
    <source>
        <dbReference type="Proteomes" id="UP000619761"/>
    </source>
</evidence>
<keyword evidence="3" id="KW-0862">Zinc</keyword>
<comment type="caution">
    <text evidence="6">The sequence shown here is derived from an EMBL/GenBank/DDBJ whole genome shotgun (WGS) entry which is preliminary data.</text>
</comment>
<dbReference type="Gene3D" id="3.90.1590.10">
    <property type="entry name" value="glutathione-dependent formaldehyde- activating enzyme (gfa)"/>
    <property type="match status" value="1"/>
</dbReference>
<keyword evidence="4" id="KW-0456">Lyase</keyword>
<protein>
    <submittedName>
        <fullName evidence="6">Aldehyde-activating protein</fullName>
    </submittedName>
</protein>
<reference evidence="7" key="1">
    <citation type="journal article" date="2019" name="Int. J. Syst. Evol. Microbiol.">
        <title>The Global Catalogue of Microorganisms (GCM) 10K type strain sequencing project: providing services to taxonomists for standard genome sequencing and annotation.</title>
        <authorList>
            <consortium name="The Broad Institute Genomics Platform"/>
            <consortium name="The Broad Institute Genome Sequencing Center for Infectious Disease"/>
            <person name="Wu L."/>
            <person name="Ma J."/>
        </authorList>
    </citation>
    <scope>NUCLEOTIDE SEQUENCE [LARGE SCALE GENOMIC DNA]</scope>
    <source>
        <strain evidence="7">KCTC 32239</strain>
    </source>
</reference>
<dbReference type="EMBL" id="BMYZ01000005">
    <property type="protein sequence ID" value="GGY88517.1"/>
    <property type="molecule type" value="Genomic_DNA"/>
</dbReference>
<evidence type="ECO:0000256" key="2">
    <source>
        <dbReference type="ARBA" id="ARBA00022723"/>
    </source>
</evidence>
<evidence type="ECO:0000313" key="6">
    <source>
        <dbReference type="EMBL" id="GGY88517.1"/>
    </source>
</evidence>
<dbReference type="Pfam" id="PF04828">
    <property type="entry name" value="GFA"/>
    <property type="match status" value="1"/>
</dbReference>
<proteinExistence type="inferred from homology"/>
<dbReference type="PANTHER" id="PTHR33337">
    <property type="entry name" value="GFA DOMAIN-CONTAINING PROTEIN"/>
    <property type="match status" value="1"/>
</dbReference>
<dbReference type="Proteomes" id="UP000619761">
    <property type="component" value="Unassembled WGS sequence"/>
</dbReference>
<gene>
    <name evidence="6" type="ORF">GCM10011613_36960</name>
</gene>
<feature type="domain" description="CENP-V/GFA" evidence="5">
    <location>
        <begin position="5"/>
        <end position="132"/>
    </location>
</feature>
<evidence type="ECO:0000256" key="1">
    <source>
        <dbReference type="ARBA" id="ARBA00005495"/>
    </source>
</evidence>
<name>A0ABQ3BB21_9GAMM</name>
<keyword evidence="2" id="KW-0479">Metal-binding</keyword>
<evidence type="ECO:0000256" key="3">
    <source>
        <dbReference type="ARBA" id="ARBA00022833"/>
    </source>
</evidence>
<dbReference type="RefSeq" id="WP_189421387.1">
    <property type="nucleotide sequence ID" value="NZ_BMYZ01000005.1"/>
</dbReference>
<dbReference type="SUPFAM" id="SSF51316">
    <property type="entry name" value="Mss4-like"/>
    <property type="match status" value="1"/>
</dbReference>
<dbReference type="PROSITE" id="PS51891">
    <property type="entry name" value="CENP_V_GFA"/>
    <property type="match status" value="1"/>
</dbReference>
<dbReference type="PANTHER" id="PTHR33337:SF40">
    <property type="entry name" value="CENP-V_GFA DOMAIN-CONTAINING PROTEIN-RELATED"/>
    <property type="match status" value="1"/>
</dbReference>
<dbReference type="InterPro" id="IPR006913">
    <property type="entry name" value="CENP-V/GFA"/>
</dbReference>